<dbReference type="PROSITE" id="PS50883">
    <property type="entry name" value="EAL"/>
    <property type="match status" value="1"/>
</dbReference>
<dbReference type="SUPFAM" id="SSF141868">
    <property type="entry name" value="EAL domain-like"/>
    <property type="match status" value="1"/>
</dbReference>
<feature type="transmembrane region" description="Helical" evidence="2">
    <location>
        <begin position="85"/>
        <end position="106"/>
    </location>
</feature>
<dbReference type="InterPro" id="IPR001633">
    <property type="entry name" value="EAL_dom"/>
</dbReference>
<sequence>MFSIGHDTTQLFAVGFPPLLHSLLFWIFASLVVHVCQRLVEHTAFAIDPSSRRISASHAALCIGCIVWALDVVGMLMYAELAGHTLGLVPALTGLVIMALSARLTVPTLSTSTSKARILVAGAGLSLGMLAAHFTISEGYVSSYARVNGLAIVLALATAIGIAAYTSIRHRAAKMKALTRIYIPQQWHDKLLAGAAILVLHWLLVNTFPLEWPDSAAATDGVALLVIVLLFGMAIATEQLSNMRFDQARQQLLRRGLSLMRTSSYEVPAPEGDIQLSLIADQLPVLLQARQLALHFQPIADLASGELQFEALLRVRSELLGPLHPEAFLLVCELQGKTPLVDRLILVNAMACACQWRSEGLDHARFSVNVAPATLLEEDFAPWLQAELTRHALPGSSLRLELTEHALIASGPRMLASIRQLQAIGVGVLMDDFGAGYSSLGMLADLPIAGIKCDRLFVRQLAQDPRRQSLLRHVGAMAGEFGLSVVVEGVETASELQALAACGIPTIQGYVFCKPMPAAEVPGWHRAQWPQHLAALRAQRGPAATPAPQGSPAPAPGWVQRPREARP</sequence>
<evidence type="ECO:0000313" key="4">
    <source>
        <dbReference type="EMBL" id="MBB6559191.1"/>
    </source>
</evidence>
<feature type="transmembrane region" description="Helical" evidence="2">
    <location>
        <begin position="60"/>
        <end position="79"/>
    </location>
</feature>
<protein>
    <submittedName>
        <fullName evidence="4">EAL domain-containing protein (Putative c-di-GMP-specific phosphodiesterase class I)/NO-binding membrane sensor protein with MHYT domain</fullName>
    </submittedName>
</protein>
<reference evidence="4 5" key="1">
    <citation type="submission" date="2020-08" db="EMBL/GenBank/DDBJ databases">
        <title>Functional genomics of gut bacteria from endangered species of beetles.</title>
        <authorList>
            <person name="Carlos-Shanley C."/>
        </authorList>
    </citation>
    <scope>NUCLEOTIDE SEQUENCE [LARGE SCALE GENOMIC DNA]</scope>
    <source>
        <strain evidence="4 5">S00198</strain>
    </source>
</reference>
<dbReference type="InterPro" id="IPR050706">
    <property type="entry name" value="Cyclic-di-GMP_PDE-like"/>
</dbReference>
<dbReference type="AlphaFoldDB" id="A0A7X0PCU7"/>
<feature type="transmembrane region" description="Helical" evidence="2">
    <location>
        <begin position="216"/>
        <end position="236"/>
    </location>
</feature>
<dbReference type="PANTHER" id="PTHR33121:SF70">
    <property type="entry name" value="SIGNALING PROTEIN YKOW"/>
    <property type="match status" value="1"/>
</dbReference>
<dbReference type="EMBL" id="JACHLK010000003">
    <property type="protein sequence ID" value="MBB6559191.1"/>
    <property type="molecule type" value="Genomic_DNA"/>
</dbReference>
<dbReference type="Pfam" id="PF00563">
    <property type="entry name" value="EAL"/>
    <property type="match status" value="1"/>
</dbReference>
<dbReference type="RefSeq" id="WP_184856625.1">
    <property type="nucleotide sequence ID" value="NZ_JACHLK010000003.1"/>
</dbReference>
<feature type="domain" description="EAL" evidence="3">
    <location>
        <begin position="276"/>
        <end position="529"/>
    </location>
</feature>
<dbReference type="Proteomes" id="UP000575083">
    <property type="component" value="Unassembled WGS sequence"/>
</dbReference>
<feature type="transmembrane region" description="Helical" evidence="2">
    <location>
        <begin position="118"/>
        <end position="136"/>
    </location>
</feature>
<keyword evidence="2" id="KW-0472">Membrane</keyword>
<dbReference type="PANTHER" id="PTHR33121">
    <property type="entry name" value="CYCLIC DI-GMP PHOSPHODIESTERASE PDEF"/>
    <property type="match status" value="1"/>
</dbReference>
<feature type="transmembrane region" description="Helical" evidence="2">
    <location>
        <begin position="148"/>
        <end position="166"/>
    </location>
</feature>
<dbReference type="InterPro" id="IPR035919">
    <property type="entry name" value="EAL_sf"/>
</dbReference>
<keyword evidence="2" id="KW-1133">Transmembrane helix</keyword>
<evidence type="ECO:0000256" key="2">
    <source>
        <dbReference type="SAM" id="Phobius"/>
    </source>
</evidence>
<feature type="transmembrane region" description="Helical" evidence="2">
    <location>
        <begin position="187"/>
        <end position="204"/>
    </location>
</feature>
<evidence type="ECO:0000256" key="1">
    <source>
        <dbReference type="SAM" id="MobiDB-lite"/>
    </source>
</evidence>
<keyword evidence="2" id="KW-0812">Transmembrane</keyword>
<dbReference type="SMART" id="SM00052">
    <property type="entry name" value="EAL"/>
    <property type="match status" value="1"/>
</dbReference>
<dbReference type="GO" id="GO:0071111">
    <property type="term" value="F:cyclic-guanylate-specific phosphodiesterase activity"/>
    <property type="evidence" value="ECO:0007669"/>
    <property type="project" value="InterPro"/>
</dbReference>
<feature type="transmembrane region" description="Helical" evidence="2">
    <location>
        <begin position="20"/>
        <end position="40"/>
    </location>
</feature>
<comment type="caution">
    <text evidence="4">The sequence shown here is derived from an EMBL/GenBank/DDBJ whole genome shotgun (WGS) entry which is preliminary data.</text>
</comment>
<evidence type="ECO:0000313" key="5">
    <source>
        <dbReference type="Proteomes" id="UP000575083"/>
    </source>
</evidence>
<name>A0A7X0PCU7_9BURK</name>
<organism evidence="4 5">
    <name type="scientific">Acidovorax soli</name>
    <dbReference type="NCBI Taxonomy" id="592050"/>
    <lineage>
        <taxon>Bacteria</taxon>
        <taxon>Pseudomonadati</taxon>
        <taxon>Pseudomonadota</taxon>
        <taxon>Betaproteobacteria</taxon>
        <taxon>Burkholderiales</taxon>
        <taxon>Comamonadaceae</taxon>
        <taxon>Acidovorax</taxon>
    </lineage>
</organism>
<proteinExistence type="predicted"/>
<evidence type="ECO:0000259" key="3">
    <source>
        <dbReference type="PROSITE" id="PS50883"/>
    </source>
</evidence>
<gene>
    <name evidence="4" type="ORF">HNP48_001858</name>
</gene>
<accession>A0A7X0PCU7</accession>
<dbReference type="Gene3D" id="3.20.20.450">
    <property type="entry name" value="EAL domain"/>
    <property type="match status" value="1"/>
</dbReference>
<feature type="region of interest" description="Disordered" evidence="1">
    <location>
        <begin position="538"/>
        <end position="567"/>
    </location>
</feature>
<dbReference type="CDD" id="cd01948">
    <property type="entry name" value="EAL"/>
    <property type="match status" value="1"/>
</dbReference>
<keyword evidence="5" id="KW-1185">Reference proteome</keyword>